<dbReference type="PANTHER" id="PTHR34387">
    <property type="entry name" value="SLR1258 PROTEIN"/>
    <property type="match status" value="1"/>
</dbReference>
<dbReference type="OrthoDB" id="8613250at2"/>
<dbReference type="Gene3D" id="3.30.110.170">
    <property type="entry name" value="Protein of unknown function (DUF541), domain 1"/>
    <property type="match status" value="1"/>
</dbReference>
<protein>
    <recommendedName>
        <fullName evidence="4">SIMPL domain-containing protein</fullName>
    </recommendedName>
</protein>
<evidence type="ECO:0008006" key="4">
    <source>
        <dbReference type="Google" id="ProtNLM"/>
    </source>
</evidence>
<dbReference type="Gene3D" id="3.30.70.2970">
    <property type="entry name" value="Protein of unknown function (DUF541), domain 2"/>
    <property type="match status" value="1"/>
</dbReference>
<keyword evidence="1" id="KW-0732">Signal</keyword>
<proteinExistence type="predicted"/>
<name>A0A1A9RY61_9NEIS</name>
<evidence type="ECO:0000256" key="1">
    <source>
        <dbReference type="SAM" id="SignalP"/>
    </source>
</evidence>
<dbReference type="InterPro" id="IPR052022">
    <property type="entry name" value="26kDa_periplasmic_antigen"/>
</dbReference>
<evidence type="ECO:0000313" key="2">
    <source>
        <dbReference type="EMBL" id="OAM27889.1"/>
    </source>
</evidence>
<comment type="caution">
    <text evidence="2">The sequence shown here is derived from an EMBL/GenBank/DDBJ whole genome shotgun (WGS) entry which is preliminary data.</text>
</comment>
<organism evidence="2 3">
    <name type="scientific">Eikenella longinqua</name>
    <dbReference type="NCBI Taxonomy" id="1795827"/>
    <lineage>
        <taxon>Bacteria</taxon>
        <taxon>Pseudomonadati</taxon>
        <taxon>Pseudomonadota</taxon>
        <taxon>Betaproteobacteria</taxon>
        <taxon>Neisseriales</taxon>
        <taxon>Neisseriaceae</taxon>
        <taxon>Eikenella</taxon>
    </lineage>
</organism>
<reference evidence="3" key="1">
    <citation type="submission" date="2016-05" db="EMBL/GenBank/DDBJ databases">
        <title>Draft genome of Corynebacterium afermentans subsp. afermentans LCDC 88199T.</title>
        <authorList>
            <person name="Bernier A.-M."/>
            <person name="Bernard K."/>
        </authorList>
    </citation>
    <scope>NUCLEOTIDE SEQUENCE [LARGE SCALE GENOMIC DNA]</scope>
    <source>
        <strain evidence="3">NML02-A-017</strain>
    </source>
</reference>
<gene>
    <name evidence="2" type="ORF">A7P95_06155</name>
</gene>
<keyword evidence="3" id="KW-1185">Reference proteome</keyword>
<dbReference type="Pfam" id="PF04402">
    <property type="entry name" value="SIMPL"/>
    <property type="match status" value="1"/>
</dbReference>
<sequence>MKKTALLLPTLLAGLSLAPAIAEPLNYQLLKFSETASRTVPNNWMTLRLKVSSSHADPARATAETTRRFNILQNRARRISGTEAELENRYAYPSQPGGRNSARVWEDSAVLRVSGSDFQALGKLIAESSGEATIDGIGFSLKPESRRQIEENLAIEALQNFRKRADVLSRSMGGSGYRVVEVSLQQNEPTLAAPMMARAMSYEKAGSPEPVFNSPGNSIVQQTVNGTIQY</sequence>
<dbReference type="InterPro" id="IPR007497">
    <property type="entry name" value="SIMPL/DUF541"/>
</dbReference>
<feature type="chain" id="PRO_5008396266" description="SIMPL domain-containing protein" evidence="1">
    <location>
        <begin position="23"/>
        <end position="230"/>
    </location>
</feature>
<dbReference type="AlphaFoldDB" id="A0A1A9RY61"/>
<dbReference type="EMBL" id="LXSL01000020">
    <property type="protein sequence ID" value="OAM27889.1"/>
    <property type="molecule type" value="Genomic_DNA"/>
</dbReference>
<dbReference type="RefSeq" id="WP_067592708.1">
    <property type="nucleotide sequence ID" value="NZ_LXSL01000020.1"/>
</dbReference>
<evidence type="ECO:0000313" key="3">
    <source>
        <dbReference type="Proteomes" id="UP000077885"/>
    </source>
</evidence>
<feature type="signal peptide" evidence="1">
    <location>
        <begin position="1"/>
        <end position="22"/>
    </location>
</feature>
<dbReference type="GO" id="GO:0006974">
    <property type="term" value="P:DNA damage response"/>
    <property type="evidence" value="ECO:0007669"/>
    <property type="project" value="TreeGrafter"/>
</dbReference>
<dbReference type="Proteomes" id="UP000077885">
    <property type="component" value="Unassembled WGS sequence"/>
</dbReference>
<accession>A0A1A9RY61</accession>
<dbReference type="STRING" id="1795827.A7P95_06155"/>
<dbReference type="PANTHER" id="PTHR34387:SF1">
    <property type="entry name" value="PERIPLASMIC IMMUNOGENIC PROTEIN"/>
    <property type="match status" value="1"/>
</dbReference>